<accession>A0A367Y888</accession>
<feature type="transmembrane region" description="Helical" evidence="6">
    <location>
        <begin position="176"/>
        <end position="194"/>
    </location>
</feature>
<evidence type="ECO:0000256" key="6">
    <source>
        <dbReference type="SAM" id="Phobius"/>
    </source>
</evidence>
<dbReference type="Proteomes" id="UP000253508">
    <property type="component" value="Unassembled WGS sequence"/>
</dbReference>
<dbReference type="InterPro" id="IPR032694">
    <property type="entry name" value="CopC/D"/>
</dbReference>
<evidence type="ECO:0000256" key="5">
    <source>
        <dbReference type="ARBA" id="ARBA00023136"/>
    </source>
</evidence>
<dbReference type="Pfam" id="PF05425">
    <property type="entry name" value="CopD"/>
    <property type="match status" value="1"/>
</dbReference>
<dbReference type="EMBL" id="QORO01000001">
    <property type="protein sequence ID" value="RCK61820.1"/>
    <property type="molecule type" value="Genomic_DNA"/>
</dbReference>
<evidence type="ECO:0000256" key="3">
    <source>
        <dbReference type="ARBA" id="ARBA00022692"/>
    </source>
</evidence>
<feature type="transmembrane region" description="Helical" evidence="6">
    <location>
        <begin position="280"/>
        <end position="301"/>
    </location>
</feature>
<evidence type="ECO:0000313" key="9">
    <source>
        <dbReference type="Proteomes" id="UP000253508"/>
    </source>
</evidence>
<protein>
    <submittedName>
        <fullName evidence="8">Copper transporter</fullName>
    </submittedName>
</protein>
<evidence type="ECO:0000256" key="2">
    <source>
        <dbReference type="ARBA" id="ARBA00022475"/>
    </source>
</evidence>
<feature type="transmembrane region" description="Helical" evidence="6">
    <location>
        <begin position="26"/>
        <end position="51"/>
    </location>
</feature>
<dbReference type="GO" id="GO:0005886">
    <property type="term" value="C:plasma membrane"/>
    <property type="evidence" value="ECO:0007669"/>
    <property type="project" value="UniProtKB-SubCell"/>
</dbReference>
<organism evidence="8 9">
    <name type="scientific">Microbacterium sorbitolivorans</name>
    <dbReference type="NCBI Taxonomy" id="1867410"/>
    <lineage>
        <taxon>Bacteria</taxon>
        <taxon>Bacillati</taxon>
        <taxon>Actinomycetota</taxon>
        <taxon>Actinomycetes</taxon>
        <taxon>Micrococcales</taxon>
        <taxon>Microbacteriaceae</taxon>
        <taxon>Microbacterium</taxon>
    </lineage>
</organism>
<feature type="transmembrane region" description="Helical" evidence="6">
    <location>
        <begin position="605"/>
        <end position="624"/>
    </location>
</feature>
<feature type="transmembrane region" description="Helical" evidence="6">
    <location>
        <begin position="445"/>
        <end position="469"/>
    </location>
</feature>
<feature type="transmembrane region" description="Helical" evidence="6">
    <location>
        <begin position="490"/>
        <end position="517"/>
    </location>
</feature>
<sequence>MHGGGCTRRSECGRGEQLMTLRQLRLIGPVGLLVFAVLMTAFGLVLGSGAAERLVSDPGAFVRWGLPFAKLIVNLAGGVMAGSLILRAFALPRGSKAYEASQVIAAAAAVVLTAAATGAGFLTYLSTLAPELSLDIGFGEQLGRFLTETELGLAWLLTVIGAAIISTFAVVARGAIAETVLMILAVVCLVPLSTQGHAGSLANHDAAVMALILHVVGAAVWVGGLLTLILVRPLIPRESIGAVVARYSSLALASFMLVLLSGVARALTSITALADLWSPYGALLGIKTAALAGLAVLGAYYRSRMITRLARRTAFWMLVAFELLIMGVAMGTATALSRTPAPADSSAPVLVTPAEFLTDAPLPAPIDGSTWLGEWKLDLLWAVLAGAAAVYYALGVHRIRRAGARWSRRRTTAWMAGLALLAWVTSGPSAVYSDYMHSMNALGRVLLLTAVPLLLASAAPYELAIRTILPRSDGSFGPREAIMRLGASRVRTALSAPIVAALVFAAIVWVGAAPGIFRWTLSNQLGHQMMIVVSLVGGALIMAALNASGSGREQAGQRVAAIGIALVALLSFAAWVRFQQGLIAAEWFGAMGRAWGPEPVADQDIAAVAFLLGGGVILVAPVMLRASRSPARGAQEQIDTRKAVLEGKR</sequence>
<proteinExistence type="predicted"/>
<feature type="transmembrane region" description="Helical" evidence="6">
    <location>
        <begin position="243"/>
        <end position="268"/>
    </location>
</feature>
<comment type="subcellular location">
    <subcellularLocation>
        <location evidence="1">Cell membrane</location>
        <topology evidence="1">Multi-pass membrane protein</topology>
    </subcellularLocation>
</comment>
<keyword evidence="3 6" id="KW-0812">Transmembrane</keyword>
<name>A0A367Y888_9MICO</name>
<dbReference type="PANTHER" id="PTHR34820:SF4">
    <property type="entry name" value="INNER MEMBRANE PROTEIN YEBZ"/>
    <property type="match status" value="1"/>
</dbReference>
<evidence type="ECO:0000256" key="1">
    <source>
        <dbReference type="ARBA" id="ARBA00004651"/>
    </source>
</evidence>
<comment type="caution">
    <text evidence="8">The sequence shown here is derived from an EMBL/GenBank/DDBJ whole genome shotgun (WGS) entry which is preliminary data.</text>
</comment>
<keyword evidence="9" id="KW-1185">Reference proteome</keyword>
<reference evidence="8 9" key="1">
    <citation type="submission" date="2018-07" db="EMBL/GenBank/DDBJ databases">
        <title>Microbacterium endoborsara sp. nov., a novel actinobacterium isolated from Borszczowia aralocaspica.</title>
        <authorList>
            <person name="An D."/>
        </authorList>
    </citation>
    <scope>NUCLEOTIDE SEQUENCE [LARGE SCALE GENOMIC DNA]</scope>
    <source>
        <strain evidence="8 9">C1.15228</strain>
    </source>
</reference>
<feature type="transmembrane region" description="Helical" evidence="6">
    <location>
        <begin position="103"/>
        <end position="125"/>
    </location>
</feature>
<dbReference type="PANTHER" id="PTHR34820">
    <property type="entry name" value="INNER MEMBRANE PROTEIN YEBZ"/>
    <property type="match status" value="1"/>
</dbReference>
<feature type="transmembrane region" description="Helical" evidence="6">
    <location>
        <begin position="379"/>
        <end position="399"/>
    </location>
</feature>
<dbReference type="InterPro" id="IPR019108">
    <property type="entry name" value="Caa3_assmbl_CtaG-rel"/>
</dbReference>
<feature type="transmembrane region" description="Helical" evidence="6">
    <location>
        <begin position="529"/>
        <end position="547"/>
    </location>
</feature>
<evidence type="ECO:0000313" key="8">
    <source>
        <dbReference type="EMBL" id="RCK61820.1"/>
    </source>
</evidence>
<gene>
    <name evidence="8" type="ORF">DTO57_04170</name>
</gene>
<evidence type="ECO:0000259" key="7">
    <source>
        <dbReference type="Pfam" id="PF05425"/>
    </source>
</evidence>
<feature type="domain" description="Copper resistance protein D" evidence="7">
    <location>
        <begin position="242"/>
        <end position="336"/>
    </location>
</feature>
<keyword evidence="5 6" id="KW-0472">Membrane</keyword>
<dbReference type="Pfam" id="PF09678">
    <property type="entry name" value="Caa3_CtaG"/>
    <property type="match status" value="1"/>
</dbReference>
<dbReference type="GO" id="GO:0006825">
    <property type="term" value="P:copper ion transport"/>
    <property type="evidence" value="ECO:0007669"/>
    <property type="project" value="InterPro"/>
</dbReference>
<feature type="transmembrane region" description="Helical" evidence="6">
    <location>
        <begin position="206"/>
        <end position="231"/>
    </location>
</feature>
<dbReference type="AlphaFoldDB" id="A0A367Y888"/>
<feature type="transmembrane region" description="Helical" evidence="6">
    <location>
        <begin position="559"/>
        <end position="578"/>
    </location>
</feature>
<feature type="transmembrane region" description="Helical" evidence="6">
    <location>
        <begin position="71"/>
        <end position="91"/>
    </location>
</feature>
<dbReference type="OrthoDB" id="5241646at2"/>
<feature type="transmembrane region" description="Helical" evidence="6">
    <location>
        <begin position="313"/>
        <end position="336"/>
    </location>
</feature>
<feature type="transmembrane region" description="Helical" evidence="6">
    <location>
        <begin position="152"/>
        <end position="171"/>
    </location>
</feature>
<keyword evidence="2" id="KW-1003">Cell membrane</keyword>
<dbReference type="InterPro" id="IPR008457">
    <property type="entry name" value="Cu-R_CopD_dom"/>
</dbReference>
<evidence type="ECO:0000256" key="4">
    <source>
        <dbReference type="ARBA" id="ARBA00022989"/>
    </source>
</evidence>
<feature type="transmembrane region" description="Helical" evidence="6">
    <location>
        <begin position="411"/>
        <end position="433"/>
    </location>
</feature>
<keyword evidence="4 6" id="KW-1133">Transmembrane helix</keyword>